<keyword evidence="5" id="KW-0058">Aromatic hydrocarbons catabolism</keyword>
<dbReference type="SUPFAM" id="SSF54593">
    <property type="entry name" value="Glyoxalase/Bleomycin resistance protein/Dihydroxybiphenyl dioxygenase"/>
    <property type="match status" value="1"/>
</dbReference>
<comment type="similarity">
    <text evidence="1">Belongs to the extradiol ring-cleavage dioxygenase family.</text>
</comment>
<dbReference type="GO" id="GO:0046872">
    <property type="term" value="F:metal ion binding"/>
    <property type="evidence" value="ECO:0007669"/>
    <property type="project" value="UniProtKB-KW"/>
</dbReference>
<keyword evidence="3" id="KW-0479">Metal-binding</keyword>
<evidence type="ECO:0000256" key="7">
    <source>
        <dbReference type="ARBA" id="ARBA00023002"/>
    </source>
</evidence>
<evidence type="ECO:0000256" key="4">
    <source>
        <dbReference type="ARBA" id="ARBA00022737"/>
    </source>
</evidence>
<keyword evidence="7" id="KW-0560">Oxidoreductase</keyword>
<evidence type="ECO:0000256" key="2">
    <source>
        <dbReference type="ARBA" id="ARBA00011881"/>
    </source>
</evidence>
<name>A0ABD6CR84_9EURY</name>
<proteinExistence type="inferred from homology"/>
<dbReference type="Pfam" id="PF22247">
    <property type="entry name" value="Diox-like_N"/>
    <property type="match status" value="1"/>
</dbReference>
<dbReference type="Pfam" id="PF00903">
    <property type="entry name" value="Glyoxalase"/>
    <property type="match status" value="1"/>
</dbReference>
<keyword evidence="6" id="KW-0223">Dioxygenase</keyword>
<evidence type="ECO:0000313" key="10">
    <source>
        <dbReference type="Proteomes" id="UP001597085"/>
    </source>
</evidence>
<dbReference type="Proteomes" id="UP001597085">
    <property type="component" value="Unassembled WGS sequence"/>
</dbReference>
<dbReference type="Gene3D" id="3.10.180.10">
    <property type="entry name" value="2,3-Dihydroxybiphenyl 1,2-Dioxygenase, domain 1"/>
    <property type="match status" value="2"/>
</dbReference>
<sequence>MAELAKLGHIAFETPDLEESLWFFRDLMGMKVVERDDDTAYLCALRDYEHHTMSLTEGEKGAVDHIGFRAKNPESVEEYADRFEELGRDVWWTEDGHEAGIGDSIMFESESGHRFEIYYEMEKPDIDGEQRSNIPMRRYSPEYANRVYPQRIDHTHVQDGNPEATSRLFEEEFGMGLNEVFKSEDGTTWGWWHATTPLPHDIAVHRLEEDETEFHHIAYHLDHLQDLWDAADILSENNVEIDGGPGKHAITNANYLYVNDPASGIRLELFAGPGYLNFEPDWETVVWQEDIGSESDHQWFGTQYSLGGIPYTDR</sequence>
<comment type="caution">
    <text evidence="9">The sequence shown here is derived from an EMBL/GenBank/DDBJ whole genome shotgun (WGS) entry which is preliminary data.</text>
</comment>
<organism evidence="9 10">
    <name type="scientific">Halobellus rarus</name>
    <dbReference type="NCBI Taxonomy" id="1126237"/>
    <lineage>
        <taxon>Archaea</taxon>
        <taxon>Methanobacteriati</taxon>
        <taxon>Methanobacteriota</taxon>
        <taxon>Stenosarchaea group</taxon>
        <taxon>Halobacteria</taxon>
        <taxon>Halobacteriales</taxon>
        <taxon>Haloferacaceae</taxon>
        <taxon>Halobellus</taxon>
    </lineage>
</organism>
<accession>A0ABD6CR84</accession>
<dbReference type="RefSeq" id="WP_256420632.1">
    <property type="nucleotide sequence ID" value="NZ_JANHDI010000004.1"/>
</dbReference>
<feature type="domain" description="VOC" evidence="8">
    <location>
        <begin position="151"/>
        <end position="272"/>
    </location>
</feature>
<dbReference type="PANTHER" id="PTHR36113">
    <property type="entry name" value="LYASE, PUTATIVE-RELATED-RELATED"/>
    <property type="match status" value="1"/>
</dbReference>
<protein>
    <submittedName>
        <fullName evidence="9">VOC family protein</fullName>
    </submittedName>
</protein>
<dbReference type="PROSITE" id="PS51819">
    <property type="entry name" value="VOC"/>
    <property type="match status" value="2"/>
</dbReference>
<dbReference type="PANTHER" id="PTHR36113:SF6">
    <property type="entry name" value="FOSFOMYCIN RESISTANCE PROTEIN FOSX"/>
    <property type="match status" value="1"/>
</dbReference>
<keyword evidence="10" id="KW-1185">Reference proteome</keyword>
<dbReference type="InterPro" id="IPR054560">
    <property type="entry name" value="XylE-like_N"/>
</dbReference>
<dbReference type="InterPro" id="IPR037523">
    <property type="entry name" value="VOC_core"/>
</dbReference>
<comment type="subunit">
    <text evidence="2">Homotetramer.</text>
</comment>
<evidence type="ECO:0000256" key="1">
    <source>
        <dbReference type="ARBA" id="ARBA00008784"/>
    </source>
</evidence>
<dbReference type="GO" id="GO:0051213">
    <property type="term" value="F:dioxygenase activity"/>
    <property type="evidence" value="ECO:0007669"/>
    <property type="project" value="UniProtKB-KW"/>
</dbReference>
<dbReference type="EMBL" id="JBHUDK010000010">
    <property type="protein sequence ID" value="MFD1599741.1"/>
    <property type="molecule type" value="Genomic_DNA"/>
</dbReference>
<evidence type="ECO:0000256" key="3">
    <source>
        <dbReference type="ARBA" id="ARBA00022723"/>
    </source>
</evidence>
<feature type="domain" description="VOC" evidence="8">
    <location>
        <begin position="6"/>
        <end position="120"/>
    </location>
</feature>
<reference evidence="9 10" key="1">
    <citation type="journal article" date="2019" name="Int. J. Syst. Evol. Microbiol.">
        <title>The Global Catalogue of Microorganisms (GCM) 10K type strain sequencing project: providing services to taxonomists for standard genome sequencing and annotation.</title>
        <authorList>
            <consortium name="The Broad Institute Genomics Platform"/>
            <consortium name="The Broad Institute Genome Sequencing Center for Infectious Disease"/>
            <person name="Wu L."/>
            <person name="Ma J."/>
        </authorList>
    </citation>
    <scope>NUCLEOTIDE SEQUENCE [LARGE SCALE GENOMIC DNA]</scope>
    <source>
        <strain evidence="9 10">CGMCC 1.12121</strain>
    </source>
</reference>
<evidence type="ECO:0000256" key="6">
    <source>
        <dbReference type="ARBA" id="ARBA00022964"/>
    </source>
</evidence>
<dbReference type="InterPro" id="IPR029068">
    <property type="entry name" value="Glyas_Bleomycin-R_OHBP_Dase"/>
</dbReference>
<gene>
    <name evidence="9" type="ORF">ACFSBX_12325</name>
</gene>
<keyword evidence="4" id="KW-0677">Repeat</keyword>
<dbReference type="InterPro" id="IPR004360">
    <property type="entry name" value="Glyas_Fos-R_dOase_dom"/>
</dbReference>
<evidence type="ECO:0000259" key="8">
    <source>
        <dbReference type="PROSITE" id="PS51819"/>
    </source>
</evidence>
<dbReference type="AlphaFoldDB" id="A0ABD6CR84"/>
<evidence type="ECO:0000256" key="5">
    <source>
        <dbReference type="ARBA" id="ARBA00022797"/>
    </source>
</evidence>
<evidence type="ECO:0000313" key="9">
    <source>
        <dbReference type="EMBL" id="MFD1599741.1"/>
    </source>
</evidence>
<dbReference type="InterPro" id="IPR051332">
    <property type="entry name" value="Fosfomycin_Res_Enzymes"/>
</dbReference>